<dbReference type="InterPro" id="IPR004573">
    <property type="entry name" value="rRNA_ssu_MeTfrase_B"/>
</dbReference>
<keyword evidence="16" id="KW-1185">Reference proteome</keyword>
<evidence type="ECO:0000256" key="4">
    <source>
        <dbReference type="ARBA" id="ARBA00022490"/>
    </source>
</evidence>
<evidence type="ECO:0000256" key="7">
    <source>
        <dbReference type="ARBA" id="ARBA00022679"/>
    </source>
</evidence>
<dbReference type="EC" id="2.1.1.176" evidence="3"/>
<organism evidence="15 16">
    <name type="scientific">Archangium minus</name>
    <dbReference type="NCBI Taxonomy" id="83450"/>
    <lineage>
        <taxon>Bacteria</taxon>
        <taxon>Pseudomonadati</taxon>
        <taxon>Myxococcota</taxon>
        <taxon>Myxococcia</taxon>
        <taxon>Myxococcales</taxon>
        <taxon>Cystobacterineae</taxon>
        <taxon>Archangiaceae</taxon>
        <taxon>Archangium</taxon>
    </lineage>
</organism>
<dbReference type="NCBIfam" id="NF011494">
    <property type="entry name" value="PRK14902.1"/>
    <property type="match status" value="1"/>
</dbReference>
<dbReference type="InterPro" id="IPR006027">
    <property type="entry name" value="NusB_RsmB_TIM44"/>
</dbReference>
<dbReference type="GO" id="GO:0008168">
    <property type="term" value="F:methyltransferase activity"/>
    <property type="evidence" value="ECO:0007669"/>
    <property type="project" value="UniProtKB-KW"/>
</dbReference>
<feature type="domain" description="SAM-dependent MTase RsmB/NOP-type" evidence="14">
    <location>
        <begin position="168"/>
        <end position="438"/>
    </location>
</feature>
<dbReference type="CDD" id="cd02440">
    <property type="entry name" value="AdoMet_MTases"/>
    <property type="match status" value="1"/>
</dbReference>
<comment type="similarity">
    <text evidence="13">Belongs to the class I-like SAM-binding methyltransferase superfamily. RsmB/NOP family.</text>
</comment>
<dbReference type="SUPFAM" id="SSF48013">
    <property type="entry name" value="NusB-like"/>
    <property type="match status" value="1"/>
</dbReference>
<evidence type="ECO:0000256" key="5">
    <source>
        <dbReference type="ARBA" id="ARBA00022552"/>
    </source>
</evidence>
<keyword evidence="7 13" id="KW-0808">Transferase</keyword>
<dbReference type="InterPro" id="IPR054728">
    <property type="entry name" value="RsmB-like_ferredoxin"/>
</dbReference>
<dbReference type="EMBL" id="CP043494">
    <property type="protein sequence ID" value="WNG49980.1"/>
    <property type="molecule type" value="Genomic_DNA"/>
</dbReference>
<dbReference type="PRINTS" id="PR02008">
    <property type="entry name" value="RCMTFAMILY"/>
</dbReference>
<proteinExistence type="inferred from homology"/>
<dbReference type="Gene3D" id="3.30.70.1170">
    <property type="entry name" value="Sun protein, domain 3"/>
    <property type="match status" value="1"/>
</dbReference>
<evidence type="ECO:0000313" key="15">
    <source>
        <dbReference type="EMBL" id="WNG49980.1"/>
    </source>
</evidence>
<dbReference type="PANTHER" id="PTHR22807:SF53">
    <property type="entry name" value="RIBOSOMAL RNA SMALL SUBUNIT METHYLTRANSFERASE B-RELATED"/>
    <property type="match status" value="1"/>
</dbReference>
<sequence length="439" mass="48575">MNARAIAIQVLSRVRATDAYLNVVLDTVLSESPPADARDTGLITELAYGTTRRQLALDYAITRFADRKLDALEDKVLAALRVGAYQLFYTRVPARAAVAETVQALKDVGLARAAGFANAILRKLSSLPSQPLPPEDDLVGFLSVRESHPRWLVERWLRQFGRERAEAMLVANNQTPPVVIRANSAKVTRDALLEQLREAGLEVRPTAVSPVGIVLPPVGRLEDVYGYAEGLWQVQDEAAQLVGVYGDIPETARVLDACAAPGGKACHLAEKHEVVATDLHANKLRKIESEAKRLGLSERLSARAHDASQPYPEEWGEFHAFLVDAPCSGLGTLRRHPELRYRRTQEDIGRLAVLQRRILENCQEAVPPGGLLVYAVCTSEPQEGQDQVEMFLRSHPEWTAEPPVLHEAVKLPLTQAYLRTLPGPEAWDGFFAARLRKMY</sequence>
<dbReference type="InterPro" id="IPR049560">
    <property type="entry name" value="MeTrfase_RsmB-F_NOP2_cat"/>
</dbReference>
<dbReference type="InterPro" id="IPR001678">
    <property type="entry name" value="MeTrfase_RsmB-F_NOP2_dom"/>
</dbReference>
<comment type="function">
    <text evidence="1">Specifically methylates the cytosine at position 967 (m5C967) of 16S rRNA.</text>
</comment>
<evidence type="ECO:0000256" key="9">
    <source>
        <dbReference type="ARBA" id="ARBA00022884"/>
    </source>
</evidence>
<evidence type="ECO:0000313" key="16">
    <source>
        <dbReference type="Proteomes" id="UP001611383"/>
    </source>
</evidence>
<evidence type="ECO:0000256" key="1">
    <source>
        <dbReference type="ARBA" id="ARBA00002724"/>
    </source>
</evidence>
<evidence type="ECO:0000256" key="8">
    <source>
        <dbReference type="ARBA" id="ARBA00022691"/>
    </source>
</evidence>
<keyword evidence="5" id="KW-0698">rRNA processing</keyword>
<feature type="binding site" evidence="13">
    <location>
        <begin position="258"/>
        <end position="264"/>
    </location>
    <ligand>
        <name>S-adenosyl-L-methionine</name>
        <dbReference type="ChEBI" id="CHEBI:59789"/>
    </ligand>
</feature>
<evidence type="ECO:0000256" key="2">
    <source>
        <dbReference type="ARBA" id="ARBA00004496"/>
    </source>
</evidence>
<accession>A0ABY9X3J9</accession>
<gene>
    <name evidence="15" type="primary">rsmB</name>
    <name evidence="15" type="ORF">F0U60_42050</name>
</gene>
<keyword evidence="8 13" id="KW-0949">S-adenosyl-L-methionine</keyword>
<dbReference type="Gene3D" id="1.10.940.10">
    <property type="entry name" value="NusB-like"/>
    <property type="match status" value="1"/>
</dbReference>
<reference evidence="15 16" key="1">
    <citation type="submission" date="2019-08" db="EMBL/GenBank/DDBJ databases">
        <title>Archangium and Cystobacter genomes.</title>
        <authorList>
            <person name="Chen I.-C.K."/>
            <person name="Wielgoss S."/>
        </authorList>
    </citation>
    <scope>NUCLEOTIDE SEQUENCE [LARGE SCALE GENOMIC DNA]</scope>
    <source>
        <strain evidence="15 16">Cbm 6</strain>
    </source>
</reference>
<dbReference type="Gene3D" id="3.40.50.150">
    <property type="entry name" value="Vaccinia Virus protein VP39"/>
    <property type="match status" value="1"/>
</dbReference>
<evidence type="ECO:0000256" key="3">
    <source>
        <dbReference type="ARBA" id="ARBA00012140"/>
    </source>
</evidence>
<comment type="catalytic activity">
    <reaction evidence="12">
        <text>cytidine(967) in 16S rRNA + S-adenosyl-L-methionine = 5-methylcytidine(967) in 16S rRNA + S-adenosyl-L-homocysteine + H(+)</text>
        <dbReference type="Rhea" id="RHEA:42748"/>
        <dbReference type="Rhea" id="RHEA-COMP:10219"/>
        <dbReference type="Rhea" id="RHEA-COMP:10220"/>
        <dbReference type="ChEBI" id="CHEBI:15378"/>
        <dbReference type="ChEBI" id="CHEBI:57856"/>
        <dbReference type="ChEBI" id="CHEBI:59789"/>
        <dbReference type="ChEBI" id="CHEBI:74483"/>
        <dbReference type="ChEBI" id="CHEBI:82748"/>
        <dbReference type="EC" id="2.1.1.176"/>
    </reaction>
</comment>
<dbReference type="InterPro" id="IPR029063">
    <property type="entry name" value="SAM-dependent_MTases_sf"/>
</dbReference>
<dbReference type="Proteomes" id="UP001611383">
    <property type="component" value="Chromosome"/>
</dbReference>
<dbReference type="PROSITE" id="PS51686">
    <property type="entry name" value="SAM_MT_RSMB_NOP"/>
    <property type="match status" value="1"/>
</dbReference>
<dbReference type="NCBIfam" id="TIGR00563">
    <property type="entry name" value="rsmB"/>
    <property type="match status" value="1"/>
</dbReference>
<evidence type="ECO:0000256" key="11">
    <source>
        <dbReference type="ARBA" id="ARBA00031088"/>
    </source>
</evidence>
<dbReference type="PANTHER" id="PTHR22807">
    <property type="entry name" value="NOP2 YEAST -RELATED NOL1/NOP2/FMU SUN DOMAIN-CONTAINING"/>
    <property type="match status" value="1"/>
</dbReference>
<keyword evidence="4" id="KW-0963">Cytoplasm</keyword>
<dbReference type="Pfam" id="PF22458">
    <property type="entry name" value="RsmF-B_ferredox"/>
    <property type="match status" value="1"/>
</dbReference>
<feature type="active site" description="Nucleophile" evidence="13">
    <location>
        <position position="377"/>
    </location>
</feature>
<protein>
    <recommendedName>
        <fullName evidence="3">16S rRNA (cytosine(967)-C(5))-methyltransferase</fullName>
        <ecNumber evidence="3">2.1.1.176</ecNumber>
    </recommendedName>
    <alternativeName>
        <fullName evidence="10">16S rRNA m5C967 methyltransferase</fullName>
    </alternativeName>
    <alternativeName>
        <fullName evidence="11">rRNA (cytosine-C(5)-)-methyltransferase RsmB</fullName>
    </alternativeName>
</protein>
<dbReference type="Pfam" id="PF01029">
    <property type="entry name" value="NusB"/>
    <property type="match status" value="1"/>
</dbReference>
<dbReference type="Pfam" id="PF01189">
    <property type="entry name" value="Methyltr_RsmB-F"/>
    <property type="match status" value="1"/>
</dbReference>
<keyword evidence="6 13" id="KW-0489">Methyltransferase</keyword>
<evidence type="ECO:0000256" key="12">
    <source>
        <dbReference type="ARBA" id="ARBA00047283"/>
    </source>
</evidence>
<dbReference type="SUPFAM" id="SSF53335">
    <property type="entry name" value="S-adenosyl-L-methionine-dependent methyltransferases"/>
    <property type="match status" value="1"/>
</dbReference>
<comment type="subcellular location">
    <subcellularLocation>
        <location evidence="2">Cytoplasm</location>
    </subcellularLocation>
</comment>
<evidence type="ECO:0000256" key="10">
    <source>
        <dbReference type="ARBA" id="ARBA00030399"/>
    </source>
</evidence>
<evidence type="ECO:0000256" key="6">
    <source>
        <dbReference type="ARBA" id="ARBA00022603"/>
    </source>
</evidence>
<feature type="binding site" evidence="13">
    <location>
        <position position="278"/>
    </location>
    <ligand>
        <name>S-adenosyl-L-methionine</name>
        <dbReference type="ChEBI" id="CHEBI:59789"/>
    </ligand>
</feature>
<feature type="binding site" evidence="13">
    <location>
        <position position="324"/>
    </location>
    <ligand>
        <name>S-adenosyl-L-methionine</name>
        <dbReference type="ChEBI" id="CHEBI:59789"/>
    </ligand>
</feature>
<dbReference type="InterPro" id="IPR035926">
    <property type="entry name" value="NusB-like_sf"/>
</dbReference>
<evidence type="ECO:0000259" key="14">
    <source>
        <dbReference type="PROSITE" id="PS51686"/>
    </source>
</evidence>
<keyword evidence="9 13" id="KW-0694">RNA-binding</keyword>
<dbReference type="InterPro" id="IPR023267">
    <property type="entry name" value="RCMT"/>
</dbReference>
<dbReference type="GO" id="GO:0032259">
    <property type="term" value="P:methylation"/>
    <property type="evidence" value="ECO:0007669"/>
    <property type="project" value="UniProtKB-KW"/>
</dbReference>
<name>A0ABY9X3J9_9BACT</name>
<evidence type="ECO:0000256" key="13">
    <source>
        <dbReference type="PROSITE-ProRule" id="PRU01023"/>
    </source>
</evidence>
<dbReference type="RefSeq" id="WP_395808524.1">
    <property type="nucleotide sequence ID" value="NZ_CP043494.1"/>
</dbReference>
<feature type="binding site" evidence="13">
    <location>
        <position position="306"/>
    </location>
    <ligand>
        <name>S-adenosyl-L-methionine</name>
        <dbReference type="ChEBI" id="CHEBI:59789"/>
    </ligand>
</feature>